<dbReference type="PIRSF" id="PIRSF027019">
    <property type="entry name" value="Euk_LigT"/>
    <property type="match status" value="1"/>
</dbReference>
<dbReference type="InterPro" id="IPR004087">
    <property type="entry name" value="KH_dom"/>
</dbReference>
<dbReference type="GO" id="GO:0003723">
    <property type="term" value="F:RNA binding"/>
    <property type="evidence" value="ECO:0007669"/>
    <property type="project" value="UniProtKB-UniRule"/>
</dbReference>
<dbReference type="RefSeq" id="XP_032453042.1">
    <property type="nucleotide sequence ID" value="XM_032597151.1"/>
</dbReference>
<dbReference type="SUPFAM" id="SSF54791">
    <property type="entry name" value="Eukaryotic type KH-domain (KH-domain type I)"/>
    <property type="match status" value="1"/>
</dbReference>
<proteinExistence type="predicted"/>
<reference evidence="3" key="1">
    <citation type="submission" date="2021-01" db="UniProtKB">
        <authorList>
            <consortium name="EnsemblMetazoa"/>
        </authorList>
    </citation>
    <scope>IDENTIFICATION</scope>
</reference>
<dbReference type="PANTHER" id="PTHR13360">
    <property type="entry name" value="ACTIVATING SIGNAL COINTEGRATOR 1 COMPLEX SUBUNIT 1"/>
    <property type="match status" value="1"/>
</dbReference>
<dbReference type="InterPro" id="IPR004088">
    <property type="entry name" value="KH_dom_type_1"/>
</dbReference>
<dbReference type="GO" id="GO:0006307">
    <property type="term" value="P:DNA alkylation repair"/>
    <property type="evidence" value="ECO:0007669"/>
    <property type="project" value="InterPro"/>
</dbReference>
<sequence length="364" mass="42034">MSRLENPVFKNRDVLTFSLRMPVASTLPRRTVRDFKMMDILEPELVWVEGRCYRFCDKFAWSQGKEIASYVEESYEPDYGSNDEESCDASIEIVPSRGNRYKHSFHVNSNFFRFIIGAKGATLKRMAADTNTLISVPKLGQDGDIVITGVSRRDIMAARRRIDILIETSRSKLEFTHFVSIPGNSDEIKENFKKFKDEILRNCSTGVRGLKEEIFQKPERLHLTLIMLVLLDEEDRKKAIEVLEICKEQVVIPTLKKNGPITIEFKGVQIMNDDPSEVEVLYIQAHDTTGCLQKISDDIADYFIDRGLTRRQYDKVKLHMTAMNSQFLKPEIQEYHRKRETFDATNILKVNSTNIMQSSKNLSN</sequence>
<dbReference type="GO" id="GO:0005634">
    <property type="term" value="C:nucleus"/>
    <property type="evidence" value="ECO:0007669"/>
    <property type="project" value="TreeGrafter"/>
</dbReference>
<dbReference type="Gene3D" id="3.90.1140.10">
    <property type="entry name" value="Cyclic phosphodiesterase"/>
    <property type="match status" value="1"/>
</dbReference>
<dbReference type="InterPro" id="IPR036612">
    <property type="entry name" value="KH_dom_type_1_sf"/>
</dbReference>
<dbReference type="AlphaFoldDB" id="A0A7M7QQK9"/>
<evidence type="ECO:0000313" key="4">
    <source>
        <dbReference type="Proteomes" id="UP000002358"/>
    </source>
</evidence>
<dbReference type="SUPFAM" id="SSF55144">
    <property type="entry name" value="LigT-like"/>
    <property type="match status" value="1"/>
</dbReference>
<evidence type="ECO:0000256" key="1">
    <source>
        <dbReference type="PROSITE-ProRule" id="PRU00117"/>
    </source>
</evidence>
<dbReference type="Pfam" id="PF00013">
    <property type="entry name" value="KH_1"/>
    <property type="match status" value="1"/>
</dbReference>
<feature type="domain" description="K Homology" evidence="2">
    <location>
        <begin position="99"/>
        <end position="167"/>
    </location>
</feature>
<dbReference type="InterPro" id="IPR019510">
    <property type="entry name" value="AKAP7-like_phosphoesterase"/>
</dbReference>
<dbReference type="InterPro" id="IPR047538">
    <property type="entry name" value="KH-I_ASCC1"/>
</dbReference>
<keyword evidence="4" id="KW-1185">Reference proteome</keyword>
<dbReference type="CDD" id="cd22419">
    <property type="entry name" value="KH-I_ASCC1"/>
    <property type="match status" value="1"/>
</dbReference>
<name>A0A7M7QQK9_NASVI</name>
<dbReference type="PANTHER" id="PTHR13360:SF1">
    <property type="entry name" value="ACTIVATING SIGNAL COINTEGRATOR 1 COMPLEX SUBUNIT 1"/>
    <property type="match status" value="1"/>
</dbReference>
<dbReference type="GO" id="GO:0006355">
    <property type="term" value="P:regulation of DNA-templated transcription"/>
    <property type="evidence" value="ECO:0007669"/>
    <property type="project" value="TreeGrafter"/>
</dbReference>
<organism evidence="3 4">
    <name type="scientific">Nasonia vitripennis</name>
    <name type="common">Parasitic wasp</name>
    <dbReference type="NCBI Taxonomy" id="7425"/>
    <lineage>
        <taxon>Eukaryota</taxon>
        <taxon>Metazoa</taxon>
        <taxon>Ecdysozoa</taxon>
        <taxon>Arthropoda</taxon>
        <taxon>Hexapoda</taxon>
        <taxon>Insecta</taxon>
        <taxon>Pterygota</taxon>
        <taxon>Neoptera</taxon>
        <taxon>Endopterygota</taxon>
        <taxon>Hymenoptera</taxon>
        <taxon>Apocrita</taxon>
        <taxon>Proctotrupomorpha</taxon>
        <taxon>Chalcidoidea</taxon>
        <taxon>Pteromalidae</taxon>
        <taxon>Pteromalinae</taxon>
        <taxon>Nasonia</taxon>
    </lineage>
</organism>
<dbReference type="SMART" id="SM00322">
    <property type="entry name" value="KH"/>
    <property type="match status" value="1"/>
</dbReference>
<dbReference type="EnsemblMetazoa" id="XM_032597151">
    <property type="protein sequence ID" value="XP_032453042"/>
    <property type="gene ID" value="LOC116738463"/>
</dbReference>
<dbReference type="FunCoup" id="A0A7M7QQK9">
    <property type="interactions" value="1494"/>
</dbReference>
<dbReference type="OrthoDB" id="277832at2759"/>
<dbReference type="InterPro" id="IPR009097">
    <property type="entry name" value="Cyclic_Pdiesterase"/>
</dbReference>
<evidence type="ECO:0000313" key="3">
    <source>
        <dbReference type="EnsemblMetazoa" id="XP_032453042"/>
    </source>
</evidence>
<dbReference type="KEGG" id="nvi:116738463"/>
<keyword evidence="1" id="KW-0694">RNA-binding</keyword>
<dbReference type="Proteomes" id="UP000002358">
    <property type="component" value="Chromosome 2"/>
</dbReference>
<dbReference type="InterPro" id="IPR009210">
    <property type="entry name" value="ASCC1"/>
</dbReference>
<dbReference type="GeneID" id="116738463"/>
<dbReference type="Gene3D" id="3.30.1370.10">
    <property type="entry name" value="K Homology domain, type 1"/>
    <property type="match status" value="1"/>
</dbReference>
<accession>A0A7M7QQK9</accession>
<dbReference type="Pfam" id="PF10469">
    <property type="entry name" value="AKAP7_NLS"/>
    <property type="match status" value="1"/>
</dbReference>
<dbReference type="PROSITE" id="PS50084">
    <property type="entry name" value="KH_TYPE_1"/>
    <property type="match status" value="1"/>
</dbReference>
<dbReference type="SMR" id="A0A7M7QQK9"/>
<dbReference type="InParanoid" id="A0A7M7QQK9"/>
<evidence type="ECO:0000259" key="2">
    <source>
        <dbReference type="SMART" id="SM00322"/>
    </source>
</evidence>
<protein>
    <recommendedName>
        <fullName evidence="2">K Homology domain-containing protein</fullName>
    </recommendedName>
</protein>